<evidence type="ECO:0000313" key="1">
    <source>
        <dbReference type="EMBL" id="CAD2161148.1"/>
    </source>
</evidence>
<reference evidence="1 2" key="1">
    <citation type="submission" date="2020-08" db="EMBL/GenBank/DDBJ databases">
        <authorList>
            <person name="Koutsovoulos G."/>
            <person name="Danchin GJ E."/>
        </authorList>
    </citation>
    <scope>NUCLEOTIDE SEQUENCE [LARGE SCALE GENOMIC DNA]</scope>
</reference>
<protein>
    <submittedName>
        <fullName evidence="1">Uncharacterized protein</fullName>
    </submittedName>
</protein>
<dbReference type="Proteomes" id="UP000580250">
    <property type="component" value="Unassembled WGS sequence"/>
</dbReference>
<name>A0A6V7UNF2_MELEN</name>
<sequence length="84" mass="9709">MIVDWINVGNISQKTIDDMELKLCKIFLFLEDWFLGNGHFANLINNESILNFNELKKYVENVPKGPGNCDFENLIDFSNDILVN</sequence>
<gene>
    <name evidence="1" type="ORF">MENT_LOCUS14662</name>
</gene>
<accession>A0A6V7UNF2</accession>
<comment type="caution">
    <text evidence="1">The sequence shown here is derived from an EMBL/GenBank/DDBJ whole genome shotgun (WGS) entry which is preliminary data.</text>
</comment>
<proteinExistence type="predicted"/>
<organism evidence="1 2">
    <name type="scientific">Meloidogyne enterolobii</name>
    <name type="common">Root-knot nematode worm</name>
    <name type="synonym">Meloidogyne mayaguensis</name>
    <dbReference type="NCBI Taxonomy" id="390850"/>
    <lineage>
        <taxon>Eukaryota</taxon>
        <taxon>Metazoa</taxon>
        <taxon>Ecdysozoa</taxon>
        <taxon>Nematoda</taxon>
        <taxon>Chromadorea</taxon>
        <taxon>Rhabditida</taxon>
        <taxon>Tylenchina</taxon>
        <taxon>Tylenchomorpha</taxon>
        <taxon>Tylenchoidea</taxon>
        <taxon>Meloidogynidae</taxon>
        <taxon>Meloidogyninae</taxon>
        <taxon>Meloidogyne</taxon>
    </lineage>
</organism>
<dbReference type="AlphaFoldDB" id="A0A6V7UNF2"/>
<evidence type="ECO:0000313" key="2">
    <source>
        <dbReference type="Proteomes" id="UP000580250"/>
    </source>
</evidence>
<dbReference type="EMBL" id="CAJEWN010000083">
    <property type="protein sequence ID" value="CAD2161148.1"/>
    <property type="molecule type" value="Genomic_DNA"/>
</dbReference>